<feature type="compositionally biased region" description="Polar residues" evidence="2">
    <location>
        <begin position="639"/>
        <end position="649"/>
    </location>
</feature>
<feature type="compositionally biased region" description="Polar residues" evidence="2">
    <location>
        <begin position="101"/>
        <end position="128"/>
    </location>
</feature>
<feature type="region of interest" description="Disordered" evidence="2">
    <location>
        <begin position="371"/>
        <end position="458"/>
    </location>
</feature>
<feature type="compositionally biased region" description="Polar residues" evidence="2">
    <location>
        <begin position="659"/>
        <end position="675"/>
    </location>
</feature>
<keyword evidence="1" id="KW-0175">Coiled coil</keyword>
<feature type="compositionally biased region" description="Low complexity" evidence="2">
    <location>
        <begin position="254"/>
        <end position="270"/>
    </location>
</feature>
<sequence length="1386" mass="149912">MLSFINMGNRKHRRSGSGNRSHKQSIGLKARNPTKRVSRDSGSFASPGDIGRIVERRSVIQTDAHATQNLNLLRNDLNSEAPLSREFLQTATGGTPGVSGSLYNDPSNFQASRKNSEIASTHDNSGTFDRTRRMVPLPTVTPLQIPPSPLKLAPTQIQKRSSRTRVRRSRSLTPHEGQRTSASWAWASDSEASPVSGVSAARDIITKSFSFSARNTNFGNDISDLGVGTSSGVTRLSRQDSATLPKDGLWEAVSNPLPSNSLSRKNSSSPTKRKRSMHESENDLSTLSNMSTTTTSIKPSTAIDRYSDTKPIEEPKYGYEEKSVRESKSTPPLSHNFLRRNQTRNVSNGGPINSLEQTSMQLHRISRITEGDAEPTTASLSPPPSGSIYSTPDSSSASNRDITGPRQNQDPQLSSPFTSMSTLSSPSKYSACSSSPHSRLPPQSPATATIGNDNKIRASAIVPRTKAEIGYDSHHEDSQLQNNSSNSSVSSPRRHGANRRQGSVFGDEIASAIPKLAEENRLGSGLYMDGQKEMFGSMLSPSLLAFKIPREDLEKTSQSSALAEKRVVNHDRKPSLSSVSSSSGSPRGISRNRPVPLSFLASKCNIPSIRESIVRDGPIIPITRLPIGDKQSIIALNGSPPNSGTVTTNDPEKGRPSLSLLSVFNSGPGISNPGLSPSSASATTPSSRSPDLLDLLIPNGHIVAPISSRGRKRSASTPSPIVIQPHRDARYEATNGDDEIFMDGAKGEIEEMGKAVTHTQLFQNMEQTFPETPVLFSPDFPSDMTLPSSGREGILTRSNTTVAGLRFTRIASNTRRRNAALSPSKPIAIPETPRIPPSPLSPLSNRILNTLKFDITDSKSETKQIQVISPSSEKSSPPISPLKPLNISPTDFSPLIQIALENGPRTPPLLAPAPAPRRRTVLSRPPLPYGPRKPNTASNSRFSSMTVPSIGGTRRTVSESTIGMENVIQNSFAFPDKSGSMKEASSGSNTSVLNSPAPSFKTSPIAWRGLTLDAAKWTMSSSQLQDIVRSAIEKSAQPTSIRLLSQDIVEKEIPASLQRLRTRRADLQKDYKVLVRRRQAILRRLISISPGGPRSDTASIVRDAEELAELASTCDRLTEELHGIDDQITQLTHLKDVHLSSALAMALRKLNTSYVKQSATLREMQFELTNLSMERDEAWKKAEELEMELDMLSEQSPISSLRAVKSIASSCRSSRVGITRKGSARRASIRSSVSSFYANPSATTRSAFSPEIVPPVPPIPTLDFSNGGTFLSVSSDSYTPRIHVGPSSCLSSGPSTSEGLYHAVYDLLGVRGYERNAHSPTRPHSAIFNNPSLSKPSENGNINQLGVPEQPSRLRSGSLPSNSLPLAKALLQDDTDAIIANLTFQD</sequence>
<feature type="compositionally biased region" description="Polar residues" evidence="2">
    <location>
        <begin position="1327"/>
        <end position="1344"/>
    </location>
</feature>
<organism evidence="3 4">
    <name type="scientific">Pyrrhoderma noxium</name>
    <dbReference type="NCBI Taxonomy" id="2282107"/>
    <lineage>
        <taxon>Eukaryota</taxon>
        <taxon>Fungi</taxon>
        <taxon>Dikarya</taxon>
        <taxon>Basidiomycota</taxon>
        <taxon>Agaricomycotina</taxon>
        <taxon>Agaricomycetes</taxon>
        <taxon>Hymenochaetales</taxon>
        <taxon>Hymenochaetaceae</taxon>
        <taxon>Pyrrhoderma</taxon>
    </lineage>
</organism>
<feature type="compositionally biased region" description="Low complexity" evidence="2">
    <location>
        <begin position="482"/>
        <end position="491"/>
    </location>
</feature>
<accession>A0A286UEA5</accession>
<evidence type="ECO:0000313" key="4">
    <source>
        <dbReference type="Proteomes" id="UP000217199"/>
    </source>
</evidence>
<dbReference type="OrthoDB" id="3271284at2759"/>
<feature type="compositionally biased region" description="Low complexity" evidence="2">
    <location>
        <begin position="284"/>
        <end position="296"/>
    </location>
</feature>
<proteinExistence type="predicted"/>
<feature type="compositionally biased region" description="Polar residues" evidence="2">
    <location>
        <begin position="343"/>
        <end position="357"/>
    </location>
</feature>
<feature type="compositionally biased region" description="Polar residues" evidence="2">
    <location>
        <begin position="935"/>
        <end position="947"/>
    </location>
</feature>
<feature type="region of interest" description="Disordered" evidence="2">
    <location>
        <begin position="471"/>
        <end position="506"/>
    </location>
</feature>
<name>A0A286UEA5_9AGAM</name>
<feature type="region of interest" description="Disordered" evidence="2">
    <location>
        <begin position="90"/>
        <end position="189"/>
    </location>
</feature>
<feature type="compositionally biased region" description="Low complexity" evidence="2">
    <location>
        <begin position="676"/>
        <end position="692"/>
    </location>
</feature>
<feature type="region of interest" description="Disordered" evidence="2">
    <location>
        <begin position="1316"/>
        <end position="1359"/>
    </location>
</feature>
<dbReference type="STRING" id="2282107.A0A286UEA5"/>
<evidence type="ECO:0000313" key="3">
    <source>
        <dbReference type="EMBL" id="PAV17923.1"/>
    </source>
</evidence>
<feature type="region of interest" description="Disordered" evidence="2">
    <location>
        <begin position="908"/>
        <end position="953"/>
    </location>
</feature>
<feature type="compositionally biased region" description="Basic residues" evidence="2">
    <location>
        <begin position="160"/>
        <end position="170"/>
    </location>
</feature>
<dbReference type="Proteomes" id="UP000217199">
    <property type="component" value="Unassembled WGS sequence"/>
</dbReference>
<feature type="compositionally biased region" description="Polar residues" evidence="2">
    <location>
        <begin position="983"/>
        <end position="997"/>
    </location>
</feature>
<feature type="compositionally biased region" description="Low complexity" evidence="2">
    <location>
        <begin position="575"/>
        <end position="591"/>
    </location>
</feature>
<dbReference type="EMBL" id="NBII01000006">
    <property type="protein sequence ID" value="PAV17923.1"/>
    <property type="molecule type" value="Genomic_DNA"/>
</dbReference>
<gene>
    <name evidence="3" type="ORF">PNOK_0640900</name>
</gene>
<keyword evidence="4" id="KW-1185">Reference proteome</keyword>
<feature type="region of interest" description="Disordered" evidence="2">
    <location>
        <begin position="978"/>
        <end position="997"/>
    </location>
</feature>
<evidence type="ECO:0000256" key="1">
    <source>
        <dbReference type="SAM" id="Coils"/>
    </source>
</evidence>
<feature type="region of interest" description="Disordered" evidence="2">
    <location>
        <begin position="1"/>
        <end position="49"/>
    </location>
</feature>
<feature type="compositionally biased region" description="Low complexity" evidence="2">
    <location>
        <begin position="869"/>
        <end position="880"/>
    </location>
</feature>
<feature type="region of interest" description="Disordered" evidence="2">
    <location>
        <begin position="557"/>
        <end position="594"/>
    </location>
</feature>
<feature type="region of interest" description="Disordered" evidence="2">
    <location>
        <begin position="633"/>
        <end position="692"/>
    </location>
</feature>
<comment type="caution">
    <text evidence="3">The sequence shown here is derived from an EMBL/GenBank/DDBJ whole genome shotgun (WGS) entry which is preliminary data.</text>
</comment>
<feature type="region of interest" description="Disordered" evidence="2">
    <location>
        <begin position="816"/>
        <end position="843"/>
    </location>
</feature>
<reference evidence="3 4" key="1">
    <citation type="journal article" date="2017" name="Mol. Ecol.">
        <title>Comparative and population genomic landscape of Phellinus noxius: A hypervariable fungus causing root rot in trees.</title>
        <authorList>
            <person name="Chung C.L."/>
            <person name="Lee T.J."/>
            <person name="Akiba M."/>
            <person name="Lee H.H."/>
            <person name="Kuo T.H."/>
            <person name="Liu D."/>
            <person name="Ke H.M."/>
            <person name="Yokoi T."/>
            <person name="Roa M.B."/>
            <person name="Lu M.J."/>
            <person name="Chang Y.Y."/>
            <person name="Ann P.J."/>
            <person name="Tsai J.N."/>
            <person name="Chen C.Y."/>
            <person name="Tzean S.S."/>
            <person name="Ota Y."/>
            <person name="Hattori T."/>
            <person name="Sahashi N."/>
            <person name="Liou R.F."/>
            <person name="Kikuchi T."/>
            <person name="Tsai I.J."/>
        </authorList>
    </citation>
    <scope>NUCLEOTIDE SEQUENCE [LARGE SCALE GENOMIC DNA]</scope>
    <source>
        <strain evidence="3 4">FFPRI411160</strain>
    </source>
</reference>
<feature type="compositionally biased region" description="Basic and acidic residues" evidence="2">
    <location>
        <begin position="305"/>
        <end position="328"/>
    </location>
</feature>
<protein>
    <submittedName>
        <fullName evidence="3">Uncharacterized protein</fullName>
    </submittedName>
</protein>
<feature type="compositionally biased region" description="Polar residues" evidence="2">
    <location>
        <begin position="387"/>
        <end position="412"/>
    </location>
</feature>
<evidence type="ECO:0000256" key="2">
    <source>
        <dbReference type="SAM" id="MobiDB-lite"/>
    </source>
</evidence>
<feature type="coiled-coil region" evidence="1">
    <location>
        <begin position="1057"/>
        <end position="1127"/>
    </location>
</feature>
<feature type="compositionally biased region" description="Low complexity" evidence="2">
    <location>
        <begin position="413"/>
        <end position="438"/>
    </location>
</feature>
<feature type="compositionally biased region" description="Basic residues" evidence="2">
    <location>
        <begin position="9"/>
        <end position="23"/>
    </location>
</feature>
<feature type="compositionally biased region" description="Basic and acidic residues" evidence="2">
    <location>
        <begin position="563"/>
        <end position="574"/>
    </location>
</feature>
<feature type="region of interest" description="Disordered" evidence="2">
    <location>
        <begin position="859"/>
        <end position="880"/>
    </location>
</feature>
<feature type="region of interest" description="Disordered" evidence="2">
    <location>
        <begin position="247"/>
        <end position="357"/>
    </location>
</feature>
<dbReference type="InParanoid" id="A0A286UEA5"/>